<evidence type="ECO:0000256" key="1">
    <source>
        <dbReference type="SAM" id="MobiDB-lite"/>
    </source>
</evidence>
<evidence type="ECO:0000313" key="3">
    <source>
        <dbReference type="Proteomes" id="UP001172457"/>
    </source>
</evidence>
<accession>A0AA38WLQ6</accession>
<proteinExistence type="predicted"/>
<dbReference type="AlphaFoldDB" id="A0AA38WLQ6"/>
<dbReference type="NCBIfam" id="TIGR01571">
    <property type="entry name" value="A_thal_Cys_rich"/>
    <property type="match status" value="2"/>
</dbReference>
<feature type="region of interest" description="Disordered" evidence="1">
    <location>
        <begin position="1"/>
        <end position="42"/>
    </location>
</feature>
<organism evidence="2 3">
    <name type="scientific">Centaurea solstitialis</name>
    <name type="common">yellow star-thistle</name>
    <dbReference type="NCBI Taxonomy" id="347529"/>
    <lineage>
        <taxon>Eukaryota</taxon>
        <taxon>Viridiplantae</taxon>
        <taxon>Streptophyta</taxon>
        <taxon>Embryophyta</taxon>
        <taxon>Tracheophyta</taxon>
        <taxon>Spermatophyta</taxon>
        <taxon>Magnoliopsida</taxon>
        <taxon>eudicotyledons</taxon>
        <taxon>Gunneridae</taxon>
        <taxon>Pentapetalae</taxon>
        <taxon>asterids</taxon>
        <taxon>campanulids</taxon>
        <taxon>Asterales</taxon>
        <taxon>Asteraceae</taxon>
        <taxon>Carduoideae</taxon>
        <taxon>Cardueae</taxon>
        <taxon>Centaureinae</taxon>
        <taxon>Centaurea</taxon>
    </lineage>
</organism>
<comment type="caution">
    <text evidence="2">The sequence shown here is derived from an EMBL/GenBank/DDBJ whole genome shotgun (WGS) entry which is preliminary data.</text>
</comment>
<dbReference type="PANTHER" id="PTHR15907">
    <property type="entry name" value="DUF614 FAMILY PROTEIN-RELATED"/>
    <property type="match status" value="1"/>
</dbReference>
<gene>
    <name evidence="2" type="ORF">OSB04_018434</name>
</gene>
<keyword evidence="3" id="KW-1185">Reference proteome</keyword>
<feature type="compositionally biased region" description="Pro residues" evidence="1">
    <location>
        <begin position="1"/>
        <end position="21"/>
    </location>
</feature>
<dbReference type="Pfam" id="PF04749">
    <property type="entry name" value="PLAC8"/>
    <property type="match status" value="2"/>
</dbReference>
<dbReference type="InterPro" id="IPR006461">
    <property type="entry name" value="PLAC_motif_containing"/>
</dbReference>
<dbReference type="Proteomes" id="UP001172457">
    <property type="component" value="Chromosome 4"/>
</dbReference>
<feature type="compositionally biased region" description="Pro residues" evidence="1">
    <location>
        <begin position="33"/>
        <end position="42"/>
    </location>
</feature>
<feature type="region of interest" description="Disordered" evidence="1">
    <location>
        <begin position="200"/>
        <end position="225"/>
    </location>
</feature>
<evidence type="ECO:0000313" key="2">
    <source>
        <dbReference type="EMBL" id="KAJ9554389.1"/>
    </source>
</evidence>
<name>A0AA38WLQ6_9ASTR</name>
<reference evidence="2" key="1">
    <citation type="submission" date="2023-03" db="EMBL/GenBank/DDBJ databases">
        <title>Chromosome-scale reference genome and RAD-based genetic map of yellow starthistle (Centaurea solstitialis) reveal putative structural variation and QTLs associated with invader traits.</title>
        <authorList>
            <person name="Reatini B."/>
            <person name="Cang F.A."/>
            <person name="Jiang Q."/>
            <person name="Mckibben M.T.W."/>
            <person name="Barker M.S."/>
            <person name="Rieseberg L.H."/>
            <person name="Dlugosch K.M."/>
        </authorList>
    </citation>
    <scope>NUCLEOTIDE SEQUENCE</scope>
    <source>
        <strain evidence="2">CAN-66</strain>
        <tissue evidence="2">Leaf</tissue>
    </source>
</reference>
<protein>
    <submittedName>
        <fullName evidence="2">Uncharacterized protein</fullName>
    </submittedName>
</protein>
<dbReference type="EMBL" id="JARYMX010000004">
    <property type="protein sequence ID" value="KAJ9554389.1"/>
    <property type="molecule type" value="Genomic_DNA"/>
</dbReference>
<sequence>MYPPIPQDYSPKPPPPPPLETPPQSYHHHHHQQPPPPPPPPLATGVPAQYVAPYSVNAAKWSSSLCACCSDVPNCCLTCWCPCITFGQIAEIVDKGNTSCGVHGGRYALIEALGCCGCMYSCTYRTKIRSQYGLRETPCNDCLVHFCCELCALCQEYRELKHRGFDISIGWEGNLERQSNHGLHMPPMAPQGMYLMYSHKSPSPSAPPPGYGQPPRPPPNATGVSASPLISQTSWSTGLCDCCIDIPNFHFQSTGCLTFWCPCIIFGQIAAIVDKGRTSCGVHGTRYALINMLTCCGCLYSCTYRTKMRRQQGLPETPTNDCCVHFCCGPCALCQEYRELQHRGFDMSIGWQESMDRSMANGVQIPPMTHGGMSR</sequence>
<feature type="compositionally biased region" description="Pro residues" evidence="1">
    <location>
        <begin position="204"/>
        <end position="220"/>
    </location>
</feature>